<comment type="similarity">
    <text evidence="4">Belongs to the cyclic nucleotide phosphodiesterase class-III family.</text>
</comment>
<evidence type="ECO:0000313" key="7">
    <source>
        <dbReference type="Proteomes" id="UP000471435"/>
    </source>
</evidence>
<dbReference type="Gene3D" id="3.60.21.10">
    <property type="match status" value="1"/>
</dbReference>
<gene>
    <name evidence="6" type="ORF">GRI43_10735</name>
</gene>
<dbReference type="OrthoDB" id="651281at2"/>
<sequence>MIKPHRLFHVSDLHFGVEHKAAIQWFSGAVAEEKPDAVICTGDLTQRATHRQFAEVRNFFRSLGTPVVIEPGNHDMPYFNLWERFTQPYKRYGALRDAIGGVLELEHLVLVSLKTTVRAQPRWPWSDGFVTKDALAATLAELERLRGDPRFKILTAHHPLLPGPDERKNPTIGGDDAFAALSQAGVNAILTGHVHVPFDMERASGNHPVRMIGAGTLSTRLRGAEPGYNVISFAPDTGLAIEQRVYSAD</sequence>
<protein>
    <submittedName>
        <fullName evidence="6">Metallophosphoesterase</fullName>
    </submittedName>
</protein>
<keyword evidence="3" id="KW-0408">Iron</keyword>
<reference evidence="6 7" key="1">
    <citation type="submission" date="2019-12" db="EMBL/GenBank/DDBJ databases">
        <title>Genomic-based taxomic classification of the family Erythrobacteraceae.</title>
        <authorList>
            <person name="Xu L."/>
        </authorList>
    </citation>
    <scope>NUCLEOTIDE SEQUENCE [LARGE SCALE GENOMIC DNA]</scope>
    <source>
        <strain evidence="6 7">SW-109</strain>
    </source>
</reference>
<dbReference type="GO" id="GO:0016787">
    <property type="term" value="F:hydrolase activity"/>
    <property type="evidence" value="ECO:0007669"/>
    <property type="project" value="UniProtKB-KW"/>
</dbReference>
<evidence type="ECO:0000256" key="2">
    <source>
        <dbReference type="ARBA" id="ARBA00022801"/>
    </source>
</evidence>
<organism evidence="6 7">
    <name type="scientific">Pontixanthobacter luteolus</name>
    <dbReference type="NCBI Taxonomy" id="295089"/>
    <lineage>
        <taxon>Bacteria</taxon>
        <taxon>Pseudomonadati</taxon>
        <taxon>Pseudomonadota</taxon>
        <taxon>Alphaproteobacteria</taxon>
        <taxon>Sphingomonadales</taxon>
        <taxon>Erythrobacteraceae</taxon>
        <taxon>Pontixanthobacter</taxon>
    </lineage>
</organism>
<proteinExistence type="inferred from homology"/>
<accession>A0A6I4V229</accession>
<feature type="domain" description="Calcineurin-like phosphoesterase" evidence="5">
    <location>
        <begin position="6"/>
        <end position="197"/>
    </location>
</feature>
<keyword evidence="1" id="KW-0479">Metal-binding</keyword>
<comment type="caution">
    <text evidence="6">The sequence shown here is derived from an EMBL/GenBank/DDBJ whole genome shotgun (WGS) entry which is preliminary data.</text>
</comment>
<keyword evidence="2" id="KW-0378">Hydrolase</keyword>
<evidence type="ECO:0000256" key="1">
    <source>
        <dbReference type="ARBA" id="ARBA00022723"/>
    </source>
</evidence>
<dbReference type="AlphaFoldDB" id="A0A6I4V229"/>
<evidence type="ECO:0000256" key="4">
    <source>
        <dbReference type="ARBA" id="ARBA00025742"/>
    </source>
</evidence>
<dbReference type="InterPro" id="IPR004843">
    <property type="entry name" value="Calcineurin-like_PHP"/>
</dbReference>
<name>A0A6I4V229_9SPHN</name>
<dbReference type="Proteomes" id="UP000471435">
    <property type="component" value="Unassembled WGS sequence"/>
</dbReference>
<evidence type="ECO:0000259" key="5">
    <source>
        <dbReference type="Pfam" id="PF00149"/>
    </source>
</evidence>
<dbReference type="PANTHER" id="PTHR42988:SF2">
    <property type="entry name" value="CYCLIC NUCLEOTIDE PHOSPHODIESTERASE CBUA0032-RELATED"/>
    <property type="match status" value="1"/>
</dbReference>
<dbReference type="InterPro" id="IPR050884">
    <property type="entry name" value="CNP_phosphodiesterase-III"/>
</dbReference>
<dbReference type="InterPro" id="IPR029052">
    <property type="entry name" value="Metallo-depent_PP-like"/>
</dbReference>
<dbReference type="Pfam" id="PF00149">
    <property type="entry name" value="Metallophos"/>
    <property type="match status" value="1"/>
</dbReference>
<keyword evidence="7" id="KW-1185">Reference proteome</keyword>
<dbReference type="EMBL" id="WTYP01000002">
    <property type="protein sequence ID" value="MXP47858.1"/>
    <property type="molecule type" value="Genomic_DNA"/>
</dbReference>
<dbReference type="GO" id="GO:0046872">
    <property type="term" value="F:metal ion binding"/>
    <property type="evidence" value="ECO:0007669"/>
    <property type="project" value="UniProtKB-KW"/>
</dbReference>
<dbReference type="SUPFAM" id="SSF56300">
    <property type="entry name" value="Metallo-dependent phosphatases"/>
    <property type="match status" value="1"/>
</dbReference>
<dbReference type="RefSeq" id="WP_160731107.1">
    <property type="nucleotide sequence ID" value="NZ_WTYP01000002.1"/>
</dbReference>
<evidence type="ECO:0000313" key="6">
    <source>
        <dbReference type="EMBL" id="MXP47858.1"/>
    </source>
</evidence>
<evidence type="ECO:0000256" key="3">
    <source>
        <dbReference type="ARBA" id="ARBA00023004"/>
    </source>
</evidence>
<dbReference type="PANTHER" id="PTHR42988">
    <property type="entry name" value="PHOSPHOHYDROLASE"/>
    <property type="match status" value="1"/>
</dbReference>